<accession>A0AA38Q3V5</accession>
<dbReference type="PROSITE" id="PS50850">
    <property type="entry name" value="MFS"/>
    <property type="match status" value="1"/>
</dbReference>
<dbReference type="AlphaFoldDB" id="A0AA38Q3V5"/>
<protein>
    <submittedName>
        <fullName evidence="8">Sugar transporter</fullName>
    </submittedName>
</protein>
<evidence type="ECO:0000313" key="8">
    <source>
        <dbReference type="EMBL" id="KAJ3986923.1"/>
    </source>
</evidence>
<keyword evidence="2" id="KW-0813">Transport</keyword>
<dbReference type="Gene3D" id="1.20.1250.20">
    <property type="entry name" value="MFS general substrate transporter like domains"/>
    <property type="match status" value="2"/>
</dbReference>
<dbReference type="SUPFAM" id="SSF103473">
    <property type="entry name" value="MFS general substrate transporter"/>
    <property type="match status" value="1"/>
</dbReference>
<keyword evidence="4 6" id="KW-1133">Transmembrane helix</keyword>
<evidence type="ECO:0000256" key="2">
    <source>
        <dbReference type="ARBA" id="ARBA00022448"/>
    </source>
</evidence>
<feature type="transmembrane region" description="Helical" evidence="6">
    <location>
        <begin position="117"/>
        <end position="135"/>
    </location>
</feature>
<feature type="transmembrane region" description="Helical" evidence="6">
    <location>
        <begin position="179"/>
        <end position="201"/>
    </location>
</feature>
<sequence>MSDSIHVEEKAEIDETRVSLDEGDPDAIFGGLEARLALERKLLWKIDLRILGVLVPIYILNYVDRNNAGAARLRGFESDLHLKGQEFATLLSILYVGYIIMQIPSNMFLNYIGRPSLYLPGCMAIWGMISCLTGITNNFVGALLTRFFLGFVEAAFFPGALFLLSKWYKRDEIGRRTAILYCGNLISNAFGSLMASGILSGMQGTLGHAAWRWLFYIEGSLTVFVAICAMFILPDFPTTTKWLTPLERKLAVQRMEEDAGVGDQGETEVGGQASGLVLALSDWRVWWMSLAMTAQVVSLSFNAYFPTLSATMGFNNTVTLLLCAPPFAFASLAAFFLSRHSDQTQERFWHVAASFGLGILGFVIAIATMNTAARYVSLFLMAQSYAGFVVVYAWISNSFPRPPSKRAVALALMNAFSQLGNVAGSYVFPTIWGPTYRNSYAICIACAGVGIIMCWVFKLSLVRLNEKIEKEEKEKGIREKGFRYIT</sequence>
<keyword evidence="5 6" id="KW-0472">Membrane</keyword>
<dbReference type="FunFam" id="1.20.1250.20:FF:000057">
    <property type="entry name" value="MFS general substrate transporter"/>
    <property type="match status" value="1"/>
</dbReference>
<evidence type="ECO:0000256" key="4">
    <source>
        <dbReference type="ARBA" id="ARBA00022989"/>
    </source>
</evidence>
<evidence type="ECO:0000256" key="6">
    <source>
        <dbReference type="SAM" id="Phobius"/>
    </source>
</evidence>
<feature type="transmembrane region" description="Helical" evidence="6">
    <location>
        <begin position="439"/>
        <end position="457"/>
    </location>
</feature>
<proteinExistence type="predicted"/>
<keyword evidence="3 6" id="KW-0812">Transmembrane</keyword>
<feature type="transmembrane region" description="Helical" evidence="6">
    <location>
        <begin position="407"/>
        <end position="427"/>
    </location>
</feature>
<reference evidence="8" key="1">
    <citation type="submission" date="2022-08" db="EMBL/GenBank/DDBJ databases">
        <authorList>
            <consortium name="DOE Joint Genome Institute"/>
            <person name="Min B."/>
            <person name="Riley R."/>
            <person name="Sierra-Patev S."/>
            <person name="Naranjo-Ortiz M."/>
            <person name="Looney B."/>
            <person name="Konkel Z."/>
            <person name="Slot J.C."/>
            <person name="Sakamoto Y."/>
            <person name="Steenwyk J.L."/>
            <person name="Rokas A."/>
            <person name="Carro J."/>
            <person name="Camarero S."/>
            <person name="Ferreira P."/>
            <person name="Molpeceres G."/>
            <person name="Ruiz-Duenas F.J."/>
            <person name="Serrano A."/>
            <person name="Henrissat B."/>
            <person name="Drula E."/>
            <person name="Hughes K.W."/>
            <person name="Mata J.L."/>
            <person name="Ishikawa N.K."/>
            <person name="Vargas-Isla R."/>
            <person name="Ushijima S."/>
            <person name="Smith C.A."/>
            <person name="Ahrendt S."/>
            <person name="Andreopoulos W."/>
            <person name="He G."/>
            <person name="Labutti K."/>
            <person name="Lipzen A."/>
            <person name="Ng V."/>
            <person name="Sandor L."/>
            <person name="Barry K."/>
            <person name="Martinez A.T."/>
            <person name="Xiao Y."/>
            <person name="Gibbons J.G."/>
            <person name="Terashima K."/>
            <person name="Hibbett D.S."/>
            <person name="Grigoriev I.V."/>
        </authorList>
    </citation>
    <scope>NUCLEOTIDE SEQUENCE</scope>
    <source>
        <strain evidence="8">TFB7829</strain>
    </source>
</reference>
<dbReference type="FunFam" id="1.20.1250.20:FF:000013">
    <property type="entry name" value="MFS general substrate transporter"/>
    <property type="match status" value="1"/>
</dbReference>
<dbReference type="GO" id="GO:0016020">
    <property type="term" value="C:membrane"/>
    <property type="evidence" value="ECO:0007669"/>
    <property type="project" value="UniProtKB-SubCell"/>
</dbReference>
<dbReference type="InterPro" id="IPR036259">
    <property type="entry name" value="MFS_trans_sf"/>
</dbReference>
<evidence type="ECO:0000256" key="5">
    <source>
        <dbReference type="ARBA" id="ARBA00023136"/>
    </source>
</evidence>
<keyword evidence="8" id="KW-0762">Sugar transport</keyword>
<evidence type="ECO:0000256" key="3">
    <source>
        <dbReference type="ARBA" id="ARBA00022692"/>
    </source>
</evidence>
<organism evidence="8 9">
    <name type="scientific">Lentinula detonsa</name>
    <dbReference type="NCBI Taxonomy" id="2804962"/>
    <lineage>
        <taxon>Eukaryota</taxon>
        <taxon>Fungi</taxon>
        <taxon>Dikarya</taxon>
        <taxon>Basidiomycota</taxon>
        <taxon>Agaricomycotina</taxon>
        <taxon>Agaricomycetes</taxon>
        <taxon>Agaricomycetidae</taxon>
        <taxon>Agaricales</taxon>
        <taxon>Marasmiineae</taxon>
        <taxon>Omphalotaceae</taxon>
        <taxon>Lentinula</taxon>
    </lineage>
</organism>
<feature type="transmembrane region" description="Helical" evidence="6">
    <location>
        <begin position="285"/>
        <end position="305"/>
    </location>
</feature>
<feature type="transmembrane region" description="Helical" evidence="6">
    <location>
        <begin position="375"/>
        <end position="395"/>
    </location>
</feature>
<comment type="caution">
    <text evidence="8">The sequence shown here is derived from an EMBL/GenBank/DDBJ whole genome shotgun (WGS) entry which is preliminary data.</text>
</comment>
<name>A0AA38Q3V5_9AGAR</name>
<feature type="transmembrane region" description="Helical" evidence="6">
    <location>
        <begin position="349"/>
        <end position="369"/>
    </location>
</feature>
<dbReference type="PANTHER" id="PTHR43791:SF6">
    <property type="entry name" value="TRANSPORTER, PUTATIVE (AFU_ORTHOLOGUE AFUA_1G16690)-RELATED"/>
    <property type="match status" value="1"/>
</dbReference>
<dbReference type="Pfam" id="PF07690">
    <property type="entry name" value="MFS_1"/>
    <property type="match status" value="1"/>
</dbReference>
<dbReference type="InterPro" id="IPR020846">
    <property type="entry name" value="MFS_dom"/>
</dbReference>
<dbReference type="Proteomes" id="UP001163850">
    <property type="component" value="Unassembled WGS sequence"/>
</dbReference>
<dbReference type="GO" id="GO:0022857">
    <property type="term" value="F:transmembrane transporter activity"/>
    <property type="evidence" value="ECO:0007669"/>
    <property type="project" value="InterPro"/>
</dbReference>
<dbReference type="EMBL" id="MU801932">
    <property type="protein sequence ID" value="KAJ3986923.1"/>
    <property type="molecule type" value="Genomic_DNA"/>
</dbReference>
<gene>
    <name evidence="8" type="ORF">F5890DRAFT_1501272</name>
</gene>
<dbReference type="PANTHER" id="PTHR43791">
    <property type="entry name" value="PERMEASE-RELATED"/>
    <property type="match status" value="1"/>
</dbReference>
<feature type="transmembrane region" description="Helical" evidence="6">
    <location>
        <begin position="317"/>
        <end position="337"/>
    </location>
</feature>
<dbReference type="InterPro" id="IPR011701">
    <property type="entry name" value="MFS"/>
</dbReference>
<feature type="transmembrane region" description="Helical" evidence="6">
    <location>
        <begin position="87"/>
        <end position="105"/>
    </location>
</feature>
<feature type="transmembrane region" description="Helical" evidence="6">
    <location>
        <begin position="213"/>
        <end position="233"/>
    </location>
</feature>
<feature type="transmembrane region" description="Helical" evidence="6">
    <location>
        <begin position="147"/>
        <end position="167"/>
    </location>
</feature>
<evidence type="ECO:0000259" key="7">
    <source>
        <dbReference type="PROSITE" id="PS50850"/>
    </source>
</evidence>
<evidence type="ECO:0000256" key="1">
    <source>
        <dbReference type="ARBA" id="ARBA00004141"/>
    </source>
</evidence>
<comment type="subcellular location">
    <subcellularLocation>
        <location evidence="1">Membrane</location>
        <topology evidence="1">Multi-pass membrane protein</topology>
    </subcellularLocation>
</comment>
<evidence type="ECO:0000313" key="9">
    <source>
        <dbReference type="Proteomes" id="UP001163850"/>
    </source>
</evidence>
<feature type="domain" description="Major facilitator superfamily (MFS) profile" evidence="7">
    <location>
        <begin position="50"/>
        <end position="462"/>
    </location>
</feature>